<keyword evidence="6 7" id="KW-0472">Membrane</keyword>
<evidence type="ECO:0000256" key="2">
    <source>
        <dbReference type="ARBA" id="ARBA00022448"/>
    </source>
</evidence>
<dbReference type="Gene3D" id="1.10.1760.20">
    <property type="match status" value="1"/>
</dbReference>
<evidence type="ECO:0000256" key="4">
    <source>
        <dbReference type="ARBA" id="ARBA00022692"/>
    </source>
</evidence>
<reference evidence="9" key="1">
    <citation type="submission" date="2019-04" db="EMBL/GenBank/DDBJ databases">
        <title>Evolution of Biomass-Degrading Anaerobic Consortia Revealed by Metagenomics.</title>
        <authorList>
            <person name="Peng X."/>
        </authorList>
    </citation>
    <scope>NUCLEOTIDE SEQUENCE</scope>
    <source>
        <strain evidence="9">SIG254</strain>
    </source>
</reference>
<proteinExistence type="predicted"/>
<feature type="domain" description="PDGLE" evidence="8">
    <location>
        <begin position="225"/>
        <end position="339"/>
    </location>
</feature>
<evidence type="ECO:0000256" key="1">
    <source>
        <dbReference type="ARBA" id="ARBA00004651"/>
    </source>
</evidence>
<evidence type="ECO:0000256" key="3">
    <source>
        <dbReference type="ARBA" id="ARBA00022475"/>
    </source>
</evidence>
<keyword evidence="5 7" id="KW-1133">Transmembrane helix</keyword>
<feature type="transmembrane region" description="Helical" evidence="7">
    <location>
        <begin position="40"/>
        <end position="60"/>
    </location>
</feature>
<dbReference type="Proteomes" id="UP000768462">
    <property type="component" value="Unassembled WGS sequence"/>
</dbReference>
<dbReference type="InterPro" id="IPR025937">
    <property type="entry name" value="PDGLE_dom"/>
</dbReference>
<dbReference type="PANTHER" id="PTHR34229">
    <property type="entry name" value="METAL TRANSPORT PROTEIN HI_1621-RELATED"/>
    <property type="match status" value="1"/>
</dbReference>
<dbReference type="Pfam" id="PF01891">
    <property type="entry name" value="CbiM"/>
    <property type="match status" value="1"/>
</dbReference>
<feature type="transmembrane region" description="Helical" evidence="7">
    <location>
        <begin position="104"/>
        <end position="126"/>
    </location>
</feature>
<dbReference type="PANTHER" id="PTHR34229:SF1">
    <property type="entry name" value="METAL TRANSPORT PROTEIN HI_1621-RELATED"/>
    <property type="match status" value="1"/>
</dbReference>
<evidence type="ECO:0000256" key="7">
    <source>
        <dbReference type="SAM" id="Phobius"/>
    </source>
</evidence>
<feature type="transmembrane region" description="Helical" evidence="7">
    <location>
        <begin position="146"/>
        <end position="165"/>
    </location>
</feature>
<evidence type="ECO:0000313" key="10">
    <source>
        <dbReference type="Proteomes" id="UP000768462"/>
    </source>
</evidence>
<accession>A0A927W5N3</accession>
<dbReference type="GO" id="GO:0005886">
    <property type="term" value="C:plasma membrane"/>
    <property type="evidence" value="ECO:0007669"/>
    <property type="project" value="UniProtKB-SubCell"/>
</dbReference>
<evidence type="ECO:0000313" key="9">
    <source>
        <dbReference type="EMBL" id="MBE6058834.1"/>
    </source>
</evidence>
<dbReference type="EMBL" id="SVCM01000017">
    <property type="protein sequence ID" value="MBE6058834.1"/>
    <property type="molecule type" value="Genomic_DNA"/>
</dbReference>
<keyword evidence="2" id="KW-0813">Transport</keyword>
<dbReference type="GO" id="GO:0000041">
    <property type="term" value="P:transition metal ion transport"/>
    <property type="evidence" value="ECO:0007669"/>
    <property type="project" value="InterPro"/>
</dbReference>
<evidence type="ECO:0000256" key="6">
    <source>
        <dbReference type="ARBA" id="ARBA00023136"/>
    </source>
</evidence>
<evidence type="ECO:0000256" key="5">
    <source>
        <dbReference type="ARBA" id="ARBA00022989"/>
    </source>
</evidence>
<keyword evidence="4 7" id="KW-0812">Transmembrane</keyword>
<dbReference type="InterPro" id="IPR002751">
    <property type="entry name" value="CbiM/NikMN"/>
</dbReference>
<organism evidence="9 10">
    <name type="scientific">Clostridium sulfidigenes</name>
    <dbReference type="NCBI Taxonomy" id="318464"/>
    <lineage>
        <taxon>Bacteria</taxon>
        <taxon>Bacillati</taxon>
        <taxon>Bacillota</taxon>
        <taxon>Clostridia</taxon>
        <taxon>Eubacteriales</taxon>
        <taxon>Clostridiaceae</taxon>
        <taxon>Clostridium</taxon>
    </lineage>
</organism>
<evidence type="ECO:0000259" key="8">
    <source>
        <dbReference type="Pfam" id="PF13190"/>
    </source>
</evidence>
<feature type="transmembrane region" description="Helical" evidence="7">
    <location>
        <begin position="7"/>
        <end position="28"/>
    </location>
</feature>
<sequence length="366" mass="38799">MHMADALISPVVGGTMLAATTGITAYSIKKIQNDMDEKKIPLMGVMGAFVFAAQMINFSIPGTGSSGHIGGGILLAILLGPYAGFLTMASILLIQALFFGDGGLLAYGCNVFNLGFFTCFIAYPLIYKWFTRKGITTKKIFSASMASTIVGLQIGAFSVVLQTLMSGKTELPFGTFLLLMQPIHLAIGVAEGFVTSAIVTFVWKARPEILEKVGKGEALGNISMKKILTSLAIGVVLVGGALSWFASSNPDGLEWAMEKTSGTAELETPDGIHNTLSEIQSKTAFLPDYSFKAKEDKSEEETAVAVEEQWPVVSAGTSVSGIVGGVLTLALAALTGFVISLVKKRKEKYNNKNKLGGNETTSKILQ</sequence>
<comment type="subcellular location">
    <subcellularLocation>
        <location evidence="1">Cell membrane</location>
        <topology evidence="1">Multi-pass membrane protein</topology>
    </subcellularLocation>
</comment>
<gene>
    <name evidence="9" type="ORF">E7215_01475</name>
</gene>
<feature type="transmembrane region" description="Helical" evidence="7">
    <location>
        <begin position="72"/>
        <end position="98"/>
    </location>
</feature>
<dbReference type="Pfam" id="PF13190">
    <property type="entry name" value="PDGLE"/>
    <property type="match status" value="1"/>
</dbReference>
<name>A0A927W5N3_9CLOT</name>
<keyword evidence="3" id="KW-1003">Cell membrane</keyword>
<feature type="transmembrane region" description="Helical" evidence="7">
    <location>
        <begin position="227"/>
        <end position="247"/>
    </location>
</feature>
<feature type="transmembrane region" description="Helical" evidence="7">
    <location>
        <begin position="185"/>
        <end position="206"/>
    </location>
</feature>
<comment type="caution">
    <text evidence="9">The sequence shown here is derived from an EMBL/GenBank/DDBJ whole genome shotgun (WGS) entry which is preliminary data.</text>
</comment>
<protein>
    <submittedName>
        <fullName evidence="9">Cobalamin biosynthesis protein CbiM</fullName>
    </submittedName>
</protein>
<dbReference type="AlphaFoldDB" id="A0A927W5N3"/>
<feature type="transmembrane region" description="Helical" evidence="7">
    <location>
        <begin position="319"/>
        <end position="342"/>
    </location>
</feature>